<dbReference type="STRING" id="1296096.A0A1B9I2K3"/>
<dbReference type="PROSITE" id="PS50280">
    <property type="entry name" value="SET"/>
    <property type="match status" value="1"/>
</dbReference>
<dbReference type="SUPFAM" id="SSF82199">
    <property type="entry name" value="SET domain"/>
    <property type="match status" value="1"/>
</dbReference>
<reference evidence="2" key="1">
    <citation type="submission" date="2013-07" db="EMBL/GenBank/DDBJ databases">
        <title>The Genome Sequence of Cryptococcus pinus CBS10737.</title>
        <authorList>
            <consortium name="The Broad Institute Genome Sequencing Platform"/>
            <person name="Cuomo C."/>
            <person name="Litvintseva A."/>
            <person name="Chen Y."/>
            <person name="Heitman J."/>
            <person name="Sun S."/>
            <person name="Springer D."/>
            <person name="Dromer F."/>
            <person name="Young S.K."/>
            <person name="Zeng Q."/>
            <person name="Gargeya S."/>
            <person name="Fitzgerald M."/>
            <person name="Abouelleil A."/>
            <person name="Alvarado L."/>
            <person name="Berlin A.M."/>
            <person name="Chapman S.B."/>
            <person name="Dewar J."/>
            <person name="Goldberg J."/>
            <person name="Griggs A."/>
            <person name="Gujja S."/>
            <person name="Hansen M."/>
            <person name="Howarth C."/>
            <person name="Imamovic A."/>
            <person name="Larimer J."/>
            <person name="McCowan C."/>
            <person name="Murphy C."/>
            <person name="Pearson M."/>
            <person name="Priest M."/>
            <person name="Roberts A."/>
            <person name="Saif S."/>
            <person name="Shea T."/>
            <person name="Sykes S."/>
            <person name="Wortman J."/>
            <person name="Nusbaum C."/>
            <person name="Birren B."/>
        </authorList>
    </citation>
    <scope>NUCLEOTIDE SEQUENCE [LARGE SCALE GENOMIC DNA]</scope>
    <source>
        <strain evidence="2">CBS 10737</strain>
    </source>
</reference>
<dbReference type="OrthoDB" id="5792673at2759"/>
<proteinExistence type="predicted"/>
<keyword evidence="4" id="KW-1185">Reference proteome</keyword>
<reference evidence="2" key="3">
    <citation type="submission" date="2016-07" db="EMBL/GenBank/DDBJ databases">
        <title>Evolution of pathogenesis and genome organization in the Tremellales.</title>
        <authorList>
            <person name="Cuomo C."/>
            <person name="Litvintseva A."/>
            <person name="Heitman J."/>
            <person name="Chen Y."/>
            <person name="Sun S."/>
            <person name="Springer D."/>
            <person name="Dromer F."/>
            <person name="Young S."/>
            <person name="Zeng Q."/>
            <person name="Chapman S."/>
            <person name="Gujja S."/>
            <person name="Saif S."/>
            <person name="Birren B."/>
        </authorList>
    </citation>
    <scope>NUCLEOTIDE SEQUENCE</scope>
    <source>
        <strain evidence="2">CBS 10737</strain>
    </source>
</reference>
<dbReference type="Pfam" id="PF00856">
    <property type="entry name" value="SET"/>
    <property type="match status" value="1"/>
</dbReference>
<protein>
    <recommendedName>
        <fullName evidence="1">SET domain-containing protein</fullName>
    </recommendedName>
</protein>
<reference evidence="3" key="4">
    <citation type="submission" date="2024-02" db="EMBL/GenBank/DDBJ databases">
        <title>Comparative genomics of Cryptococcus and Kwoniella reveals pathogenesis evolution and contrasting modes of karyotype evolution via chromosome fusion or intercentromeric recombination.</title>
        <authorList>
            <person name="Coelho M.A."/>
            <person name="David-Palma M."/>
            <person name="Shea T."/>
            <person name="Bowers K."/>
            <person name="McGinley-Smith S."/>
            <person name="Mohammad A.W."/>
            <person name="Gnirke A."/>
            <person name="Yurkov A.M."/>
            <person name="Nowrousian M."/>
            <person name="Sun S."/>
            <person name="Cuomo C.A."/>
            <person name="Heitman J."/>
        </authorList>
    </citation>
    <scope>NUCLEOTIDE SEQUENCE</scope>
    <source>
        <strain evidence="3">CBS 10737</strain>
    </source>
</reference>
<dbReference type="GeneID" id="30172618"/>
<name>A0A1B9I2K3_9TREE</name>
<evidence type="ECO:0000313" key="2">
    <source>
        <dbReference type="EMBL" id="OCF49725.1"/>
    </source>
</evidence>
<dbReference type="InterPro" id="IPR001214">
    <property type="entry name" value="SET_dom"/>
</dbReference>
<reference evidence="3" key="2">
    <citation type="submission" date="2013-07" db="EMBL/GenBank/DDBJ databases">
        <authorList>
            <consortium name="The Broad Institute Genome Sequencing Platform"/>
            <person name="Cuomo C."/>
            <person name="Litvintseva A."/>
            <person name="Chen Y."/>
            <person name="Heitman J."/>
            <person name="Sun S."/>
            <person name="Springer D."/>
            <person name="Dromer F."/>
            <person name="Young S.K."/>
            <person name="Zeng Q."/>
            <person name="Gargeya S."/>
            <person name="Fitzgerald M."/>
            <person name="Abouelleil A."/>
            <person name="Alvarado L."/>
            <person name="Berlin A.M."/>
            <person name="Chapman S.B."/>
            <person name="Dewar J."/>
            <person name="Goldberg J."/>
            <person name="Griggs A."/>
            <person name="Gujja S."/>
            <person name="Hansen M."/>
            <person name="Howarth C."/>
            <person name="Imamovic A."/>
            <person name="Larimer J."/>
            <person name="McCowan C."/>
            <person name="Murphy C."/>
            <person name="Pearson M."/>
            <person name="Priest M."/>
            <person name="Roberts A."/>
            <person name="Saif S."/>
            <person name="Shea T."/>
            <person name="Sykes S."/>
            <person name="Wortman J."/>
            <person name="Nusbaum C."/>
            <person name="Birren B."/>
        </authorList>
    </citation>
    <scope>NUCLEOTIDE SEQUENCE</scope>
    <source>
        <strain evidence="3">CBS 10737</strain>
    </source>
</reference>
<dbReference type="RefSeq" id="XP_019010944.1">
    <property type="nucleotide sequence ID" value="XM_019155986.1"/>
</dbReference>
<accession>A0A1B9I2K3</accession>
<gene>
    <name evidence="2" type="ORF">I206_04249</name>
    <name evidence="3" type="ORF">I206_104176</name>
</gene>
<sequence length="236" mass="26933">MTRGLIHDCTPPPNWPESITYLNKSRLSSKFPKELISIISPNTNGLFKPKSIKKNPLKVIIKQIKIENHPAKGQNGLFSNKKIKPGELIIPYLGIIHSKFILSENENEIQNQNQNDENDENDEHEKSDYDLSLIRISSFENKNPFKGINISIGIDSNKFGNLARFVNDYRGINDLKGPNSEFKLGKGENGELQMEIWSLPYNNNRDKTKQNLGIQKGEEILVNYGKGWWNARNSLN</sequence>
<evidence type="ECO:0000313" key="4">
    <source>
        <dbReference type="Proteomes" id="UP000094020"/>
    </source>
</evidence>
<dbReference type="KEGG" id="kpin:30172618"/>
<dbReference type="Proteomes" id="UP000094020">
    <property type="component" value="Chromosome 5"/>
</dbReference>
<dbReference type="InterPro" id="IPR046341">
    <property type="entry name" value="SET_dom_sf"/>
</dbReference>
<feature type="domain" description="SET" evidence="1">
    <location>
        <begin position="57"/>
        <end position="225"/>
    </location>
</feature>
<dbReference type="EMBL" id="CP144523">
    <property type="protein sequence ID" value="WWC70226.1"/>
    <property type="molecule type" value="Genomic_DNA"/>
</dbReference>
<evidence type="ECO:0000259" key="1">
    <source>
        <dbReference type="PROSITE" id="PS50280"/>
    </source>
</evidence>
<evidence type="ECO:0000313" key="3">
    <source>
        <dbReference type="EMBL" id="WWC70226.1"/>
    </source>
</evidence>
<dbReference type="Gene3D" id="2.170.270.10">
    <property type="entry name" value="SET domain"/>
    <property type="match status" value="1"/>
</dbReference>
<organism evidence="2">
    <name type="scientific">Kwoniella pini CBS 10737</name>
    <dbReference type="NCBI Taxonomy" id="1296096"/>
    <lineage>
        <taxon>Eukaryota</taxon>
        <taxon>Fungi</taxon>
        <taxon>Dikarya</taxon>
        <taxon>Basidiomycota</taxon>
        <taxon>Agaricomycotina</taxon>
        <taxon>Tremellomycetes</taxon>
        <taxon>Tremellales</taxon>
        <taxon>Cryptococcaceae</taxon>
        <taxon>Kwoniella</taxon>
    </lineage>
</organism>
<dbReference type="AlphaFoldDB" id="A0A1B9I2K3"/>
<dbReference type="EMBL" id="KI894011">
    <property type="protein sequence ID" value="OCF49725.1"/>
    <property type="molecule type" value="Genomic_DNA"/>
</dbReference>